<organism evidence="1 2">
    <name type="scientific">Solanum commersonii</name>
    <name type="common">Commerson's wild potato</name>
    <name type="synonym">Commerson's nightshade</name>
    <dbReference type="NCBI Taxonomy" id="4109"/>
    <lineage>
        <taxon>Eukaryota</taxon>
        <taxon>Viridiplantae</taxon>
        <taxon>Streptophyta</taxon>
        <taxon>Embryophyta</taxon>
        <taxon>Tracheophyta</taxon>
        <taxon>Spermatophyta</taxon>
        <taxon>Magnoliopsida</taxon>
        <taxon>eudicotyledons</taxon>
        <taxon>Gunneridae</taxon>
        <taxon>Pentapetalae</taxon>
        <taxon>asterids</taxon>
        <taxon>lamiids</taxon>
        <taxon>Solanales</taxon>
        <taxon>Solanaceae</taxon>
        <taxon>Solanoideae</taxon>
        <taxon>Solaneae</taxon>
        <taxon>Solanum</taxon>
    </lineage>
</organism>
<name>A0A9J5XS00_SOLCO</name>
<dbReference type="EMBL" id="JACXVP010000008">
    <property type="protein sequence ID" value="KAG5591075.1"/>
    <property type="molecule type" value="Genomic_DNA"/>
</dbReference>
<keyword evidence="2" id="KW-1185">Reference proteome</keyword>
<evidence type="ECO:0000313" key="1">
    <source>
        <dbReference type="EMBL" id="KAG5591075.1"/>
    </source>
</evidence>
<evidence type="ECO:0000313" key="2">
    <source>
        <dbReference type="Proteomes" id="UP000824120"/>
    </source>
</evidence>
<comment type="caution">
    <text evidence="1">The sequence shown here is derived from an EMBL/GenBank/DDBJ whole genome shotgun (WGS) entry which is preliminary data.</text>
</comment>
<gene>
    <name evidence="1" type="ORF">H5410_041589</name>
</gene>
<sequence length="100" mass="11400">MEECKASFMVETMCCREVRALNYDVLSDLNVKQSLLGLLLFWMKLGIKYVYAISEVYSLLEIMGVTSPYLDVFTIAACFQSLHTKLSQTSCSRIFQGIHD</sequence>
<protein>
    <submittedName>
        <fullName evidence="1">Uncharacterized protein</fullName>
    </submittedName>
</protein>
<dbReference type="Proteomes" id="UP000824120">
    <property type="component" value="Chromosome 8"/>
</dbReference>
<accession>A0A9J5XS00</accession>
<dbReference type="AlphaFoldDB" id="A0A9J5XS00"/>
<proteinExistence type="predicted"/>
<reference evidence="1 2" key="1">
    <citation type="submission" date="2020-09" db="EMBL/GenBank/DDBJ databases">
        <title>De no assembly of potato wild relative species, Solanum commersonii.</title>
        <authorList>
            <person name="Cho K."/>
        </authorList>
    </citation>
    <scope>NUCLEOTIDE SEQUENCE [LARGE SCALE GENOMIC DNA]</scope>
    <source>
        <strain evidence="1">LZ3.2</strain>
        <tissue evidence="1">Leaf</tissue>
    </source>
</reference>